<dbReference type="GO" id="GO:0046872">
    <property type="term" value="F:metal ion binding"/>
    <property type="evidence" value="ECO:0007669"/>
    <property type="project" value="UniProtKB-KW"/>
</dbReference>
<dbReference type="InterPro" id="IPR036324">
    <property type="entry name" value="Mn/Fe_SOD_N_sf"/>
</dbReference>
<dbReference type="Pfam" id="PF02777">
    <property type="entry name" value="Sod_Fe_C"/>
    <property type="match status" value="1"/>
</dbReference>
<gene>
    <name evidence="6" type="ORF">N5C72_24855</name>
</gene>
<dbReference type="Gene3D" id="3.55.40.20">
    <property type="entry name" value="Iron/manganese superoxide dismutase, C-terminal domain"/>
    <property type="match status" value="1"/>
</dbReference>
<dbReference type="SUPFAM" id="SSF54719">
    <property type="entry name" value="Fe,Mn superoxide dismutase (SOD), C-terminal domain"/>
    <property type="match status" value="1"/>
</dbReference>
<dbReference type="PROSITE" id="PS50206">
    <property type="entry name" value="RHODANESE_3"/>
    <property type="match status" value="1"/>
</dbReference>
<protein>
    <recommendedName>
        <fullName evidence="2">superoxide dismutase</fullName>
        <ecNumber evidence="2">1.15.1.1</ecNumber>
    </recommendedName>
</protein>
<evidence type="ECO:0000313" key="6">
    <source>
        <dbReference type="EMBL" id="MDH1181317.1"/>
    </source>
</evidence>
<comment type="similarity">
    <text evidence="1">Belongs to the iron/manganese superoxide dismutase family.</text>
</comment>
<dbReference type="PANTHER" id="PTHR11404:SF6">
    <property type="entry name" value="SUPEROXIDE DISMUTASE [MN], MITOCHONDRIAL"/>
    <property type="match status" value="1"/>
</dbReference>
<name>A0ABD4Z0P1_9BURK</name>
<dbReference type="AlphaFoldDB" id="A0ABD4Z0P1"/>
<dbReference type="GO" id="GO:0004784">
    <property type="term" value="F:superoxide dismutase activity"/>
    <property type="evidence" value="ECO:0007669"/>
    <property type="project" value="UniProtKB-EC"/>
</dbReference>
<dbReference type="SMART" id="SM00450">
    <property type="entry name" value="RHOD"/>
    <property type="match status" value="1"/>
</dbReference>
<dbReference type="Proteomes" id="UP001158644">
    <property type="component" value="Unassembled WGS sequence"/>
</dbReference>
<keyword evidence="4" id="KW-0560">Oxidoreductase</keyword>
<reference evidence="6 7" key="1">
    <citation type="submission" date="2022-09" db="EMBL/GenBank/DDBJ databases">
        <title>Intensive care unit water sources are persistently colonized with multi-drug resistant bacteria and are the site of extensive horizontal gene transfer of antibiotic resistance genes.</title>
        <authorList>
            <person name="Diorio-Toth L."/>
        </authorList>
    </citation>
    <scope>NUCLEOTIDE SEQUENCE [LARGE SCALE GENOMIC DNA]</scope>
    <source>
        <strain evidence="6 7">GD03967</strain>
    </source>
</reference>
<dbReference type="Gene3D" id="3.40.250.10">
    <property type="entry name" value="Rhodanese-like domain"/>
    <property type="match status" value="1"/>
</dbReference>
<comment type="caution">
    <text evidence="6">The sequence shown here is derived from an EMBL/GenBank/DDBJ whole genome shotgun (WGS) entry which is preliminary data.</text>
</comment>
<dbReference type="EMBL" id="JAOBZK010000052">
    <property type="protein sequence ID" value="MDH1181317.1"/>
    <property type="molecule type" value="Genomic_DNA"/>
</dbReference>
<dbReference type="RefSeq" id="WP_279992011.1">
    <property type="nucleotide sequence ID" value="NZ_DALZLU010000006.1"/>
</dbReference>
<dbReference type="SUPFAM" id="SSF46609">
    <property type="entry name" value="Fe,Mn superoxide dismutase (SOD), N-terminal domain"/>
    <property type="match status" value="1"/>
</dbReference>
<evidence type="ECO:0000256" key="1">
    <source>
        <dbReference type="ARBA" id="ARBA00008714"/>
    </source>
</evidence>
<evidence type="ECO:0000256" key="3">
    <source>
        <dbReference type="ARBA" id="ARBA00022723"/>
    </source>
</evidence>
<sequence>MDLMPKPLSVDIEHIPGLSGKLLRSHYDNNYLGAVSRLNAIRLRLERTESNTMQGFSLVGHKREELIAANSVFLHEAYFDVLGGDGILPVGGLSVALERDFGSFESWRGEFSALARAMGGGSGWAILAWSSRETRLVNHWAGDHTQLLAGASTLLVLDMYEHAYHMDFGAKAAAYVDAFMAQIRWAGVASAYACAVEAASSGLGILPSEVEANGRSVILDVRRRSVFEQADGRIPGAEWRNPALVAQWASEQDQSKTVIVYCVHGLEVSQSVALALRNLGVPARYLEGGIEAWQSAGLPIMRKAECKLL</sequence>
<feature type="domain" description="Rhodanese" evidence="5">
    <location>
        <begin position="212"/>
        <end position="302"/>
    </location>
</feature>
<dbReference type="PANTHER" id="PTHR11404">
    <property type="entry name" value="SUPEROXIDE DISMUTASE 2"/>
    <property type="match status" value="1"/>
</dbReference>
<dbReference type="Pfam" id="PF00581">
    <property type="entry name" value="Rhodanese"/>
    <property type="match status" value="1"/>
</dbReference>
<dbReference type="InterPro" id="IPR036873">
    <property type="entry name" value="Rhodanese-like_dom_sf"/>
</dbReference>
<dbReference type="InterPro" id="IPR050265">
    <property type="entry name" value="Fe/Mn_Superoxide_Dismutase"/>
</dbReference>
<evidence type="ECO:0000313" key="7">
    <source>
        <dbReference type="Proteomes" id="UP001158644"/>
    </source>
</evidence>
<organism evidence="6 7">
    <name type="scientific">Achromobacter mucicolens</name>
    <dbReference type="NCBI Taxonomy" id="1389922"/>
    <lineage>
        <taxon>Bacteria</taxon>
        <taxon>Pseudomonadati</taxon>
        <taxon>Pseudomonadota</taxon>
        <taxon>Betaproteobacteria</taxon>
        <taxon>Burkholderiales</taxon>
        <taxon>Alcaligenaceae</taxon>
        <taxon>Achromobacter</taxon>
    </lineage>
</organism>
<dbReference type="SUPFAM" id="SSF52821">
    <property type="entry name" value="Rhodanese/Cell cycle control phosphatase"/>
    <property type="match status" value="1"/>
</dbReference>
<keyword evidence="3" id="KW-0479">Metal-binding</keyword>
<evidence type="ECO:0000256" key="2">
    <source>
        <dbReference type="ARBA" id="ARBA00012682"/>
    </source>
</evidence>
<dbReference type="InterPro" id="IPR019832">
    <property type="entry name" value="Mn/Fe_SOD_C"/>
</dbReference>
<evidence type="ECO:0000256" key="4">
    <source>
        <dbReference type="ARBA" id="ARBA00023002"/>
    </source>
</evidence>
<accession>A0ABD4Z0P1</accession>
<evidence type="ECO:0000259" key="5">
    <source>
        <dbReference type="PROSITE" id="PS50206"/>
    </source>
</evidence>
<dbReference type="InterPro" id="IPR001763">
    <property type="entry name" value="Rhodanese-like_dom"/>
</dbReference>
<dbReference type="InterPro" id="IPR036314">
    <property type="entry name" value="SOD_C_sf"/>
</dbReference>
<dbReference type="EC" id="1.15.1.1" evidence="2"/>
<proteinExistence type="inferred from homology"/>